<keyword evidence="3" id="KW-0444">Lipid biosynthesis</keyword>
<dbReference type="FunCoup" id="F4S9R8">
    <property type="interactions" value="152"/>
</dbReference>
<dbReference type="EMBL" id="GL883173">
    <property type="protein sequence ID" value="EGF98609.1"/>
    <property type="molecule type" value="Genomic_DNA"/>
</dbReference>
<organism evidence="15">
    <name type="scientific">Melampsora larici-populina (strain 98AG31 / pathotype 3-4-7)</name>
    <name type="common">Poplar leaf rust fungus</name>
    <dbReference type="NCBI Taxonomy" id="747676"/>
    <lineage>
        <taxon>Eukaryota</taxon>
        <taxon>Fungi</taxon>
        <taxon>Dikarya</taxon>
        <taxon>Basidiomycota</taxon>
        <taxon>Pucciniomycotina</taxon>
        <taxon>Pucciniomycetes</taxon>
        <taxon>Pucciniales</taxon>
        <taxon>Melampsoraceae</taxon>
        <taxon>Melampsora</taxon>
    </lineage>
</organism>
<evidence type="ECO:0000256" key="5">
    <source>
        <dbReference type="ARBA" id="ARBA00022824"/>
    </source>
</evidence>
<evidence type="ECO:0000256" key="3">
    <source>
        <dbReference type="ARBA" id="ARBA00022516"/>
    </source>
</evidence>
<dbReference type="HOGENOM" id="CLU_114589_0_0_1"/>
<evidence type="ECO:0000313" key="15">
    <source>
        <dbReference type="Proteomes" id="UP000001072"/>
    </source>
</evidence>
<evidence type="ECO:0008006" key="16">
    <source>
        <dbReference type="Google" id="ProtNLM"/>
    </source>
</evidence>
<feature type="transmembrane region" description="Helical" evidence="13">
    <location>
        <begin position="94"/>
        <end position="113"/>
    </location>
</feature>
<proteinExistence type="inferred from homology"/>
<dbReference type="KEGG" id="mlr:MELLADRAFT_113406"/>
<dbReference type="Proteomes" id="UP000001072">
    <property type="component" value="Unassembled WGS sequence"/>
</dbReference>
<sequence>MKWIALIALISVLNTFQNFLTLKFTKNIYSKKPQLVNPLQSRTFGVWTLTSGLIRLYTAYNINHPALYQLTIGSYLIAFFHFGSELIGFKTCQISSGLISPLIVASTSLIWMLRQYDFYVK</sequence>
<evidence type="ECO:0000256" key="10">
    <source>
        <dbReference type="ARBA" id="ARBA00023136"/>
    </source>
</evidence>
<dbReference type="STRING" id="747676.F4S9R8"/>
<feature type="transmembrane region" description="Helical" evidence="13">
    <location>
        <begin position="65"/>
        <end position="82"/>
    </location>
</feature>
<dbReference type="Pfam" id="PF03694">
    <property type="entry name" value="Erg28"/>
    <property type="match status" value="1"/>
</dbReference>
<feature type="transmembrane region" description="Helical" evidence="13">
    <location>
        <begin position="39"/>
        <end position="58"/>
    </location>
</feature>
<dbReference type="AlphaFoldDB" id="F4S9R8"/>
<keyword evidence="15" id="KW-1185">Reference proteome</keyword>
<keyword evidence="8" id="KW-0756">Sterol biosynthesis</keyword>
<dbReference type="PANTHER" id="PTHR15451:SF19">
    <property type="entry name" value="ERGOSTEROL BIOSYNTHETIC PROTEIN 28 HOMOLOG"/>
    <property type="match status" value="1"/>
</dbReference>
<keyword evidence="11" id="KW-1207">Sterol metabolism</keyword>
<evidence type="ECO:0000256" key="6">
    <source>
        <dbReference type="ARBA" id="ARBA00022955"/>
    </source>
</evidence>
<keyword evidence="5" id="KW-0256">Endoplasmic reticulum</keyword>
<keyword evidence="10 13" id="KW-0472">Membrane</keyword>
<dbReference type="InterPro" id="IPR005352">
    <property type="entry name" value="Erg28"/>
</dbReference>
<evidence type="ECO:0000256" key="2">
    <source>
        <dbReference type="ARBA" id="ARBA00005377"/>
    </source>
</evidence>
<dbReference type="PANTHER" id="PTHR15451">
    <property type="entry name" value="ERGOSTEROL BIOSYNTHETIC PROTEIN 28-RELATED"/>
    <property type="match status" value="1"/>
</dbReference>
<dbReference type="VEuPathDB" id="FungiDB:MELLADRAFT_113406"/>
<evidence type="ECO:0000313" key="14">
    <source>
        <dbReference type="EMBL" id="EGF98609.1"/>
    </source>
</evidence>
<dbReference type="eggNOG" id="KOG3455">
    <property type="taxonomic scope" value="Eukaryota"/>
</dbReference>
<evidence type="ECO:0000256" key="4">
    <source>
        <dbReference type="ARBA" id="ARBA00022692"/>
    </source>
</evidence>
<keyword evidence="7 13" id="KW-1133">Transmembrane helix</keyword>
<keyword evidence="12" id="KW-0753">Steroid metabolism</keyword>
<dbReference type="GO" id="GO:0005789">
    <property type="term" value="C:endoplasmic reticulum membrane"/>
    <property type="evidence" value="ECO:0007669"/>
    <property type="project" value="UniProtKB-SubCell"/>
</dbReference>
<dbReference type="GO" id="GO:0016126">
    <property type="term" value="P:sterol biosynthetic process"/>
    <property type="evidence" value="ECO:0007669"/>
    <property type="project" value="UniProtKB-KW"/>
</dbReference>
<dbReference type="GO" id="GO:0030674">
    <property type="term" value="F:protein-macromolecule adaptor activity"/>
    <property type="evidence" value="ECO:0007669"/>
    <property type="project" value="TreeGrafter"/>
</dbReference>
<accession>F4S9R8</accession>
<keyword evidence="4 13" id="KW-0812">Transmembrane</keyword>
<evidence type="ECO:0000256" key="9">
    <source>
        <dbReference type="ARBA" id="ARBA00023098"/>
    </source>
</evidence>
<dbReference type="GeneID" id="18924971"/>
<keyword evidence="9" id="KW-0443">Lipid metabolism</keyword>
<dbReference type="RefSeq" id="XP_007418170.1">
    <property type="nucleotide sequence ID" value="XM_007418108.1"/>
</dbReference>
<dbReference type="InParanoid" id="F4S9R8"/>
<dbReference type="OrthoDB" id="6485510at2759"/>
<protein>
    <recommendedName>
        <fullName evidence="16">Erg28-like protein</fullName>
    </recommendedName>
</protein>
<comment type="similarity">
    <text evidence="2">Belongs to the ERG28 family.</text>
</comment>
<gene>
    <name evidence="14" type="ORF">MELLADRAFT_113406</name>
</gene>
<evidence type="ECO:0000256" key="8">
    <source>
        <dbReference type="ARBA" id="ARBA00023011"/>
    </source>
</evidence>
<name>F4S9R8_MELLP</name>
<reference evidence="15" key="1">
    <citation type="journal article" date="2011" name="Proc. Natl. Acad. Sci. U.S.A.">
        <title>Obligate biotrophy features unraveled by the genomic analysis of rust fungi.</title>
        <authorList>
            <person name="Duplessis S."/>
            <person name="Cuomo C.A."/>
            <person name="Lin Y.-C."/>
            <person name="Aerts A."/>
            <person name="Tisserant E."/>
            <person name="Veneault-Fourrey C."/>
            <person name="Joly D.L."/>
            <person name="Hacquard S."/>
            <person name="Amselem J."/>
            <person name="Cantarel B.L."/>
            <person name="Chiu R."/>
            <person name="Coutinho P.M."/>
            <person name="Feau N."/>
            <person name="Field M."/>
            <person name="Frey P."/>
            <person name="Gelhaye E."/>
            <person name="Goldberg J."/>
            <person name="Grabherr M.G."/>
            <person name="Kodira C.D."/>
            <person name="Kohler A."/>
            <person name="Kuees U."/>
            <person name="Lindquist E.A."/>
            <person name="Lucas S.M."/>
            <person name="Mago R."/>
            <person name="Mauceli E."/>
            <person name="Morin E."/>
            <person name="Murat C."/>
            <person name="Pangilinan J.L."/>
            <person name="Park R."/>
            <person name="Pearson M."/>
            <person name="Quesneville H."/>
            <person name="Rouhier N."/>
            <person name="Sakthikumar S."/>
            <person name="Salamov A.A."/>
            <person name="Schmutz J."/>
            <person name="Selles B."/>
            <person name="Shapiro H."/>
            <person name="Tanguay P."/>
            <person name="Tuskan G.A."/>
            <person name="Henrissat B."/>
            <person name="Van de Peer Y."/>
            <person name="Rouze P."/>
            <person name="Ellis J.G."/>
            <person name="Dodds P.N."/>
            <person name="Schein J.E."/>
            <person name="Zhong S."/>
            <person name="Hamelin R.C."/>
            <person name="Grigoriev I.V."/>
            <person name="Szabo L.J."/>
            <person name="Martin F."/>
        </authorList>
    </citation>
    <scope>NUCLEOTIDE SEQUENCE [LARGE SCALE GENOMIC DNA]</scope>
    <source>
        <strain evidence="15">98AG31 / pathotype 3-4-7</strain>
    </source>
</reference>
<evidence type="ECO:0000256" key="13">
    <source>
        <dbReference type="SAM" id="Phobius"/>
    </source>
</evidence>
<keyword evidence="6" id="KW-0752">Steroid biosynthesis</keyword>
<evidence type="ECO:0000256" key="12">
    <source>
        <dbReference type="ARBA" id="ARBA00023221"/>
    </source>
</evidence>
<comment type="subcellular location">
    <subcellularLocation>
        <location evidence="1">Endoplasmic reticulum membrane</location>
        <topology evidence="1">Multi-pass membrane protein</topology>
    </subcellularLocation>
</comment>
<evidence type="ECO:0000256" key="7">
    <source>
        <dbReference type="ARBA" id="ARBA00022989"/>
    </source>
</evidence>
<evidence type="ECO:0000256" key="11">
    <source>
        <dbReference type="ARBA" id="ARBA00023166"/>
    </source>
</evidence>
<evidence type="ECO:0000256" key="1">
    <source>
        <dbReference type="ARBA" id="ARBA00004477"/>
    </source>
</evidence>